<gene>
    <name evidence="1" type="ORF">LSAT_V11C300141460</name>
</gene>
<name>A0A9R1W1U2_LACSA</name>
<dbReference type="Proteomes" id="UP000235145">
    <property type="component" value="Unassembled WGS sequence"/>
</dbReference>
<reference evidence="1 2" key="1">
    <citation type="journal article" date="2017" name="Nat. Commun.">
        <title>Genome assembly with in vitro proximity ligation data and whole-genome triplication in lettuce.</title>
        <authorList>
            <person name="Reyes-Chin-Wo S."/>
            <person name="Wang Z."/>
            <person name="Yang X."/>
            <person name="Kozik A."/>
            <person name="Arikit S."/>
            <person name="Song C."/>
            <person name="Xia L."/>
            <person name="Froenicke L."/>
            <person name="Lavelle D.O."/>
            <person name="Truco M.J."/>
            <person name="Xia R."/>
            <person name="Zhu S."/>
            <person name="Xu C."/>
            <person name="Xu H."/>
            <person name="Xu X."/>
            <person name="Cox K."/>
            <person name="Korf I."/>
            <person name="Meyers B.C."/>
            <person name="Michelmore R.W."/>
        </authorList>
    </citation>
    <scope>NUCLEOTIDE SEQUENCE [LARGE SCALE GENOMIC DNA]</scope>
    <source>
        <strain evidence="2">cv. Salinas</strain>
        <tissue evidence="1">Seedlings</tissue>
    </source>
</reference>
<sequence length="162" mass="19125">MHGFDNMCAHMDREISQERMKCFLRLFPNDDEYSKVLDEYAMFSMKSHPFEDLKNISKMATMEPKNWWVNFGLKLLFSRIWLLDYLENLVLLLVLSLTTSHAQDFVYIHNNLRILSRNSNNDVKMWDVGGDVFDSMEDLGFLEVVDLSLDEPDFENDLIIDN</sequence>
<proteinExistence type="predicted"/>
<keyword evidence="2" id="KW-1185">Reference proteome</keyword>
<dbReference type="EMBL" id="NBSK02000003">
    <property type="protein sequence ID" value="KAJ0216811.1"/>
    <property type="molecule type" value="Genomic_DNA"/>
</dbReference>
<accession>A0A9R1W1U2</accession>
<evidence type="ECO:0008006" key="3">
    <source>
        <dbReference type="Google" id="ProtNLM"/>
    </source>
</evidence>
<evidence type="ECO:0000313" key="2">
    <source>
        <dbReference type="Proteomes" id="UP000235145"/>
    </source>
</evidence>
<dbReference type="AlphaFoldDB" id="A0A9R1W1U2"/>
<comment type="caution">
    <text evidence="1">The sequence shown here is derived from an EMBL/GenBank/DDBJ whole genome shotgun (WGS) entry which is preliminary data.</text>
</comment>
<protein>
    <recommendedName>
        <fullName evidence="3">HAT C-terminal dimerisation domain-containing protein</fullName>
    </recommendedName>
</protein>
<organism evidence="1 2">
    <name type="scientific">Lactuca sativa</name>
    <name type="common">Garden lettuce</name>
    <dbReference type="NCBI Taxonomy" id="4236"/>
    <lineage>
        <taxon>Eukaryota</taxon>
        <taxon>Viridiplantae</taxon>
        <taxon>Streptophyta</taxon>
        <taxon>Embryophyta</taxon>
        <taxon>Tracheophyta</taxon>
        <taxon>Spermatophyta</taxon>
        <taxon>Magnoliopsida</taxon>
        <taxon>eudicotyledons</taxon>
        <taxon>Gunneridae</taxon>
        <taxon>Pentapetalae</taxon>
        <taxon>asterids</taxon>
        <taxon>campanulids</taxon>
        <taxon>Asterales</taxon>
        <taxon>Asteraceae</taxon>
        <taxon>Cichorioideae</taxon>
        <taxon>Cichorieae</taxon>
        <taxon>Lactucinae</taxon>
        <taxon>Lactuca</taxon>
    </lineage>
</organism>
<evidence type="ECO:0000313" key="1">
    <source>
        <dbReference type="EMBL" id="KAJ0216811.1"/>
    </source>
</evidence>